<gene>
    <name evidence="2" type="ORF">CPUR_00471</name>
</gene>
<accession>M1W9A0</accession>
<dbReference type="EMBL" id="CAGA01000002">
    <property type="protein sequence ID" value="CCE26999.1"/>
    <property type="molecule type" value="Genomic_DNA"/>
</dbReference>
<dbReference type="PhylomeDB" id="M1W9A0"/>
<dbReference type="AlphaFoldDB" id="M1W9A0"/>
<evidence type="ECO:0000313" key="2">
    <source>
        <dbReference type="EMBL" id="CCE26999.1"/>
    </source>
</evidence>
<dbReference type="eggNOG" id="ENOG502RMZ4">
    <property type="taxonomic scope" value="Eukaryota"/>
</dbReference>
<evidence type="ECO:0000313" key="3">
    <source>
        <dbReference type="Proteomes" id="UP000016801"/>
    </source>
</evidence>
<feature type="chain" id="PRO_5012994576" evidence="1">
    <location>
        <begin position="16"/>
        <end position="169"/>
    </location>
</feature>
<organism evidence="2 3">
    <name type="scientific">Claviceps purpurea (strain 20.1)</name>
    <name type="common">Ergot fungus</name>
    <name type="synonym">Sphacelia segetum</name>
    <dbReference type="NCBI Taxonomy" id="1111077"/>
    <lineage>
        <taxon>Eukaryota</taxon>
        <taxon>Fungi</taxon>
        <taxon>Dikarya</taxon>
        <taxon>Ascomycota</taxon>
        <taxon>Pezizomycotina</taxon>
        <taxon>Sordariomycetes</taxon>
        <taxon>Hypocreomycetidae</taxon>
        <taxon>Hypocreales</taxon>
        <taxon>Clavicipitaceae</taxon>
        <taxon>Claviceps</taxon>
    </lineage>
</organism>
<keyword evidence="1" id="KW-0732">Signal</keyword>
<dbReference type="OrthoDB" id="4997316at2759"/>
<dbReference type="HOGENOM" id="CLU_1570464_0_0_1"/>
<reference evidence="2 3" key="1">
    <citation type="journal article" date="2013" name="PLoS Genet.">
        <title>Plant-symbiotic fungi as chemical engineers: Multi-genome analysis of the Clavicipitaceae reveals dynamics of alkaloid loci.</title>
        <authorList>
            <person name="Schardl C.L."/>
            <person name="Young C.A."/>
            <person name="Hesse U."/>
            <person name="Amyotte S.G."/>
            <person name="Andreeva K."/>
            <person name="Calie P.J."/>
            <person name="Fleetwood D.J."/>
            <person name="Haws D.C."/>
            <person name="Moore N."/>
            <person name="Oeser B."/>
            <person name="Panaccione D.G."/>
            <person name="Schweri K.K."/>
            <person name="Voisey C.R."/>
            <person name="Farman M.L."/>
            <person name="Jaromczyk J.W."/>
            <person name="Roe B.A."/>
            <person name="O'Sullivan D.M."/>
            <person name="Scott B."/>
            <person name="Tudzynski P."/>
            <person name="An Z."/>
            <person name="Arnaoudova E.G."/>
            <person name="Bullock C.T."/>
            <person name="Charlton N.D."/>
            <person name="Chen L."/>
            <person name="Cox M."/>
            <person name="Dinkins R.D."/>
            <person name="Florea S."/>
            <person name="Glenn A.E."/>
            <person name="Gordon A."/>
            <person name="Gueldener U."/>
            <person name="Harris D.R."/>
            <person name="Hollin W."/>
            <person name="Jaromczyk J."/>
            <person name="Johnson R.D."/>
            <person name="Khan A.K."/>
            <person name="Leistner E."/>
            <person name="Leuchtmann A."/>
            <person name="Li C."/>
            <person name="Liu J."/>
            <person name="Liu J."/>
            <person name="Liu M."/>
            <person name="Mace W."/>
            <person name="Machado C."/>
            <person name="Nagabhyru P."/>
            <person name="Pan J."/>
            <person name="Schmid J."/>
            <person name="Sugawara K."/>
            <person name="Steiner U."/>
            <person name="Takach J.E."/>
            <person name="Tanaka E."/>
            <person name="Webb J.S."/>
            <person name="Wilson E.V."/>
            <person name="Wiseman J.L."/>
            <person name="Yoshida R."/>
            <person name="Zeng Z."/>
        </authorList>
    </citation>
    <scope>NUCLEOTIDE SEQUENCE [LARGE SCALE GENOMIC DNA]</scope>
    <source>
        <strain evidence="2 3">20.1</strain>
    </source>
</reference>
<name>M1W9A0_CLAP2</name>
<proteinExistence type="predicted"/>
<sequence length="169" mass="18215">MRILIALGFACGALAVAIGPVQSSKDNRTVNGEGSPNLKNAVATHEITHQDEELSSSKLNKRVGRGVQLNDIQLPRRPNPEPVILAGVTVSFIMASRYVRAQGTNLLQYYVKNMSFHNQNAQRVAVQAIANGINFFSYRLGDQGIRAGTPPDGAATFMLVIEPVADGEL</sequence>
<dbReference type="Proteomes" id="UP000016801">
    <property type="component" value="Unassembled WGS sequence"/>
</dbReference>
<keyword evidence="3" id="KW-1185">Reference proteome</keyword>
<protein>
    <submittedName>
        <fullName evidence="2">Uncharacterized protein</fullName>
    </submittedName>
</protein>
<dbReference type="VEuPathDB" id="FungiDB:CPUR_00471"/>
<evidence type="ECO:0000256" key="1">
    <source>
        <dbReference type="SAM" id="SignalP"/>
    </source>
</evidence>
<feature type="signal peptide" evidence="1">
    <location>
        <begin position="1"/>
        <end position="15"/>
    </location>
</feature>
<comment type="caution">
    <text evidence="2">The sequence shown here is derived from an EMBL/GenBank/DDBJ whole genome shotgun (WGS) entry which is preliminary data.</text>
</comment>